<accession>G9XQC1</accession>
<dbReference type="HOGENOM" id="CLU_3250462_0_0_9"/>
<comment type="caution">
    <text evidence="1">The sequence shown here is derived from an EMBL/GenBank/DDBJ whole genome shotgun (WGS) entry which is preliminary data.</text>
</comment>
<sequence length="42" mass="4840">MPIPCKIKLCINLNKGSKGAYKDFIFISAFCAWKNMQREAIF</sequence>
<organism evidence="1 2">
    <name type="scientific">Desulfitobacterium hafniense DP7</name>
    <dbReference type="NCBI Taxonomy" id="537010"/>
    <lineage>
        <taxon>Bacteria</taxon>
        <taxon>Bacillati</taxon>
        <taxon>Bacillota</taxon>
        <taxon>Clostridia</taxon>
        <taxon>Eubacteriales</taxon>
        <taxon>Desulfitobacteriaceae</taxon>
        <taxon>Desulfitobacterium</taxon>
    </lineage>
</organism>
<dbReference type="AlphaFoldDB" id="G9XQC1"/>
<dbReference type="EMBL" id="AFZX01000086">
    <property type="protein sequence ID" value="EHL06081.1"/>
    <property type="molecule type" value="Genomic_DNA"/>
</dbReference>
<dbReference type="Proteomes" id="UP000004416">
    <property type="component" value="Unassembled WGS sequence"/>
</dbReference>
<name>G9XQC1_DESHA</name>
<reference evidence="1 2" key="1">
    <citation type="submission" date="2011-08" db="EMBL/GenBank/DDBJ databases">
        <authorList>
            <person name="Weinstock G."/>
            <person name="Sodergren E."/>
            <person name="Clifton S."/>
            <person name="Fulton L."/>
            <person name="Fulton B."/>
            <person name="Courtney L."/>
            <person name="Fronick C."/>
            <person name="Harrison M."/>
            <person name="Strong C."/>
            <person name="Farmer C."/>
            <person name="Delahaunty K."/>
            <person name="Markovic C."/>
            <person name="Hall O."/>
            <person name="Minx P."/>
            <person name="Tomlinson C."/>
            <person name="Mitreva M."/>
            <person name="Hou S."/>
            <person name="Chen J."/>
            <person name="Wollam A."/>
            <person name="Pepin K.H."/>
            <person name="Johnson M."/>
            <person name="Bhonagiri V."/>
            <person name="Zhang X."/>
            <person name="Suruliraj S."/>
            <person name="Warren W."/>
            <person name="Chinwalla A."/>
            <person name="Mardis E.R."/>
            <person name="Wilson R.K."/>
        </authorList>
    </citation>
    <scope>NUCLEOTIDE SEQUENCE [LARGE SCALE GENOMIC DNA]</scope>
    <source>
        <strain evidence="1 2">DP7</strain>
    </source>
</reference>
<evidence type="ECO:0000313" key="1">
    <source>
        <dbReference type="EMBL" id="EHL06081.1"/>
    </source>
</evidence>
<evidence type="ECO:0000313" key="2">
    <source>
        <dbReference type="Proteomes" id="UP000004416"/>
    </source>
</evidence>
<gene>
    <name evidence="1" type="ORF">HMPREF0322_03167</name>
</gene>
<protein>
    <submittedName>
        <fullName evidence="1">Uncharacterized protein</fullName>
    </submittedName>
</protein>
<proteinExistence type="predicted"/>